<proteinExistence type="predicted"/>
<evidence type="ECO:0000313" key="1">
    <source>
        <dbReference type="EMBL" id="QDU33000.1"/>
    </source>
</evidence>
<dbReference type="Pfam" id="PF09969">
    <property type="entry name" value="DUF2203"/>
    <property type="match status" value="1"/>
</dbReference>
<dbReference type="RefSeq" id="WP_145075426.1">
    <property type="nucleotide sequence ID" value="NZ_CP036425.1"/>
</dbReference>
<reference evidence="1 2" key="1">
    <citation type="submission" date="2019-02" db="EMBL/GenBank/DDBJ databases">
        <title>Deep-cultivation of Planctomycetes and their phenomic and genomic characterization uncovers novel biology.</title>
        <authorList>
            <person name="Wiegand S."/>
            <person name="Jogler M."/>
            <person name="Boedeker C."/>
            <person name="Pinto D."/>
            <person name="Vollmers J."/>
            <person name="Rivas-Marin E."/>
            <person name="Kohn T."/>
            <person name="Peeters S.H."/>
            <person name="Heuer A."/>
            <person name="Rast P."/>
            <person name="Oberbeckmann S."/>
            <person name="Bunk B."/>
            <person name="Jeske O."/>
            <person name="Meyerdierks A."/>
            <person name="Storesund J.E."/>
            <person name="Kallscheuer N."/>
            <person name="Luecker S."/>
            <person name="Lage O.M."/>
            <person name="Pohl T."/>
            <person name="Merkel B.J."/>
            <person name="Hornburger P."/>
            <person name="Mueller R.-W."/>
            <person name="Bruemmer F."/>
            <person name="Labrenz M."/>
            <person name="Spormann A.M."/>
            <person name="Op den Camp H."/>
            <person name="Overmann J."/>
            <person name="Amann R."/>
            <person name="Jetten M.S.M."/>
            <person name="Mascher T."/>
            <person name="Medema M.H."/>
            <person name="Devos D.P."/>
            <person name="Kaster A.-K."/>
            <person name="Ovreas L."/>
            <person name="Rohde M."/>
            <person name="Galperin M.Y."/>
            <person name="Jogler C."/>
        </authorList>
    </citation>
    <scope>NUCLEOTIDE SEQUENCE [LARGE SCALE GENOMIC DNA]</scope>
    <source>
        <strain evidence="1 2">KS4</strain>
    </source>
</reference>
<dbReference type="AlphaFoldDB" id="A0A517YS03"/>
<dbReference type="OrthoDB" id="9802910at2"/>
<name>A0A517YS03_9BACT</name>
<gene>
    <name evidence="1" type="ORF">KS4_10390</name>
</gene>
<dbReference type="InterPro" id="IPR018699">
    <property type="entry name" value="DUF2203"/>
</dbReference>
<protein>
    <recommendedName>
        <fullName evidence="3">DUF2203 domain-containing protein</fullName>
    </recommendedName>
</protein>
<evidence type="ECO:0000313" key="2">
    <source>
        <dbReference type="Proteomes" id="UP000317369"/>
    </source>
</evidence>
<organism evidence="1 2">
    <name type="scientific">Poriferisphaera corsica</name>
    <dbReference type="NCBI Taxonomy" id="2528020"/>
    <lineage>
        <taxon>Bacteria</taxon>
        <taxon>Pseudomonadati</taxon>
        <taxon>Planctomycetota</taxon>
        <taxon>Phycisphaerae</taxon>
        <taxon>Phycisphaerales</taxon>
        <taxon>Phycisphaeraceae</taxon>
        <taxon>Poriferisphaera</taxon>
    </lineage>
</organism>
<dbReference type="PIRSF" id="PIRSF016498">
    <property type="entry name" value="UCP016498"/>
    <property type="match status" value="1"/>
</dbReference>
<keyword evidence="2" id="KW-1185">Reference proteome</keyword>
<dbReference type="Proteomes" id="UP000317369">
    <property type="component" value="Chromosome"/>
</dbReference>
<evidence type="ECO:0008006" key="3">
    <source>
        <dbReference type="Google" id="ProtNLM"/>
    </source>
</evidence>
<accession>A0A517YS03</accession>
<dbReference type="EMBL" id="CP036425">
    <property type="protein sequence ID" value="QDU33000.1"/>
    <property type="molecule type" value="Genomic_DNA"/>
</dbReference>
<sequence length="141" mass="16332">MPYNQAQVKADSNADHGKKFFSIEEANNSLGYVRRIVDDITIVYTKIVEMRRRLEELGESQFSLSPDSEYEKLMDRLGLLVDELHSMGAELKDFEKGLVDFPSRHKDREVLLCWKQGEDKVEHWHEVDTGYAGRQSIADLK</sequence>
<dbReference type="KEGG" id="pcor:KS4_10390"/>